<name>A0ABP1PHZ5_9HEXA</name>
<feature type="transmembrane region" description="Helical" evidence="1">
    <location>
        <begin position="138"/>
        <end position="162"/>
    </location>
</feature>
<accession>A0ABP1PHZ5</accession>
<keyword evidence="1" id="KW-0812">Transmembrane</keyword>
<feature type="transmembrane region" description="Helical" evidence="1">
    <location>
        <begin position="75"/>
        <end position="97"/>
    </location>
</feature>
<dbReference type="EMBL" id="CAXLJM020000001">
    <property type="protein sequence ID" value="CAL8068302.1"/>
    <property type="molecule type" value="Genomic_DNA"/>
</dbReference>
<comment type="caution">
    <text evidence="2">The sequence shown here is derived from an EMBL/GenBank/DDBJ whole genome shotgun (WGS) entry which is preliminary data.</text>
</comment>
<feature type="transmembrane region" description="Helical" evidence="1">
    <location>
        <begin position="48"/>
        <end position="69"/>
    </location>
</feature>
<gene>
    <name evidence="2" type="ORF">ODALV1_LOCUS204</name>
</gene>
<evidence type="ECO:0000313" key="2">
    <source>
        <dbReference type="EMBL" id="CAL8068302.1"/>
    </source>
</evidence>
<evidence type="ECO:0000313" key="3">
    <source>
        <dbReference type="Proteomes" id="UP001642540"/>
    </source>
</evidence>
<sequence>MISKLTEDVIKIQIWLAYKLRTIPFYWDDSKQKFVLDKNPSMQWQFKVCSNTLLVFYLAALLHFTMSIISGNETLSFLLLNTVSASAHLSGLIMVCGNQKSSYEFCRLFSCIKTFGVREFLTWKPLLPSRTIKNPSDAMLTIIICILIGVVAPVFLLITFLLPCHQVSSTLIKTLVGPSTCHDRRYQLLSYIIELGLFVPPSLVISFQDILFMDALRTINRYVSALM</sequence>
<feature type="transmembrane region" description="Helical" evidence="1">
    <location>
        <begin position="188"/>
        <end position="212"/>
    </location>
</feature>
<organism evidence="2 3">
    <name type="scientific">Orchesella dallaii</name>
    <dbReference type="NCBI Taxonomy" id="48710"/>
    <lineage>
        <taxon>Eukaryota</taxon>
        <taxon>Metazoa</taxon>
        <taxon>Ecdysozoa</taxon>
        <taxon>Arthropoda</taxon>
        <taxon>Hexapoda</taxon>
        <taxon>Collembola</taxon>
        <taxon>Entomobryomorpha</taxon>
        <taxon>Entomobryoidea</taxon>
        <taxon>Orchesellidae</taxon>
        <taxon>Orchesellinae</taxon>
        <taxon>Orchesella</taxon>
    </lineage>
</organism>
<proteinExistence type="predicted"/>
<protein>
    <submittedName>
        <fullName evidence="2">Uncharacterized protein</fullName>
    </submittedName>
</protein>
<evidence type="ECO:0000256" key="1">
    <source>
        <dbReference type="SAM" id="Phobius"/>
    </source>
</evidence>
<keyword evidence="3" id="KW-1185">Reference proteome</keyword>
<keyword evidence="1" id="KW-0472">Membrane</keyword>
<dbReference type="Proteomes" id="UP001642540">
    <property type="component" value="Unassembled WGS sequence"/>
</dbReference>
<keyword evidence="1" id="KW-1133">Transmembrane helix</keyword>
<reference evidence="2 3" key="1">
    <citation type="submission" date="2024-08" db="EMBL/GenBank/DDBJ databases">
        <authorList>
            <person name="Cucini C."/>
            <person name="Frati F."/>
        </authorList>
    </citation>
    <scope>NUCLEOTIDE SEQUENCE [LARGE SCALE GENOMIC DNA]</scope>
</reference>